<evidence type="ECO:0000256" key="5">
    <source>
        <dbReference type="SAM" id="Phobius"/>
    </source>
</evidence>
<dbReference type="EMBL" id="JAUHPW010000001">
    <property type="protein sequence ID" value="MDN4474706.1"/>
    <property type="molecule type" value="Genomic_DNA"/>
</dbReference>
<organism evidence="6 7">
    <name type="scientific">Demequina litoralis</name>
    <dbReference type="NCBI Taxonomy" id="3051660"/>
    <lineage>
        <taxon>Bacteria</taxon>
        <taxon>Bacillati</taxon>
        <taxon>Actinomycetota</taxon>
        <taxon>Actinomycetes</taxon>
        <taxon>Micrococcales</taxon>
        <taxon>Demequinaceae</taxon>
        <taxon>Demequina</taxon>
    </lineage>
</organism>
<keyword evidence="7" id="KW-1185">Reference proteome</keyword>
<evidence type="ECO:0000256" key="2">
    <source>
        <dbReference type="ARBA" id="ARBA00022692"/>
    </source>
</evidence>
<dbReference type="CDD" id="cd16914">
    <property type="entry name" value="EcfT"/>
    <property type="match status" value="1"/>
</dbReference>
<proteinExistence type="predicted"/>
<evidence type="ECO:0000313" key="7">
    <source>
        <dbReference type="Proteomes" id="UP001172728"/>
    </source>
</evidence>
<feature type="transmembrane region" description="Helical" evidence="5">
    <location>
        <begin position="238"/>
        <end position="261"/>
    </location>
</feature>
<dbReference type="InterPro" id="IPR003339">
    <property type="entry name" value="ABC/ECF_trnsptr_transmembrane"/>
</dbReference>
<feature type="transmembrane region" description="Helical" evidence="5">
    <location>
        <begin position="77"/>
        <end position="101"/>
    </location>
</feature>
<sequence length="268" mass="29118">MSRKTRDVLSVEWVKLELIRTAYATRGGLFAKMDPRMVIGWYLLLAVAPWMTHNFTTILALFVLTAASAALARVGPLVLGLFLFGFITDFLYAFLAAWLFGGDANTAIALIEINLKLATVSLASIAAFVSLDPEKLSTGLLALGAPELLAFGVSYGYRMMPILFEEFGIVFTGLRLRSAPGPRGFLGLRALWRWGTYAVQAFYPIFLNTAKSVRTTVESLETRGFTANQGRELRIARLSIGGLDMAVVGVTVVAVVAAFGLGTRWPLG</sequence>
<evidence type="ECO:0000256" key="4">
    <source>
        <dbReference type="ARBA" id="ARBA00023136"/>
    </source>
</evidence>
<name>A0ABT8G6E1_9MICO</name>
<comment type="caution">
    <text evidence="6">The sequence shown here is derived from an EMBL/GenBank/DDBJ whole genome shotgun (WGS) entry which is preliminary data.</text>
</comment>
<feature type="transmembrane region" description="Helical" evidence="5">
    <location>
        <begin position="113"/>
        <end position="131"/>
    </location>
</feature>
<evidence type="ECO:0000313" key="6">
    <source>
        <dbReference type="EMBL" id="MDN4474706.1"/>
    </source>
</evidence>
<evidence type="ECO:0000256" key="3">
    <source>
        <dbReference type="ARBA" id="ARBA00022989"/>
    </source>
</evidence>
<feature type="transmembrane region" description="Helical" evidence="5">
    <location>
        <begin position="41"/>
        <end position="71"/>
    </location>
</feature>
<dbReference type="RefSeq" id="WP_301131102.1">
    <property type="nucleotide sequence ID" value="NZ_JAUHPW010000001.1"/>
</dbReference>
<reference evidence="6" key="1">
    <citation type="submission" date="2023-06" db="EMBL/GenBank/DDBJ databases">
        <title>Sysu t00192.</title>
        <authorList>
            <person name="Gao L."/>
            <person name="Fang B.-Z."/>
            <person name="Li W.-J."/>
        </authorList>
    </citation>
    <scope>NUCLEOTIDE SEQUENCE</scope>
    <source>
        <strain evidence="6">SYSU T00192</strain>
    </source>
</reference>
<dbReference type="Proteomes" id="UP001172728">
    <property type="component" value="Unassembled WGS sequence"/>
</dbReference>
<keyword evidence="3 5" id="KW-1133">Transmembrane helix</keyword>
<comment type="subcellular location">
    <subcellularLocation>
        <location evidence="1">Membrane</location>
        <topology evidence="1">Multi-pass membrane protein</topology>
    </subcellularLocation>
</comment>
<evidence type="ECO:0000256" key="1">
    <source>
        <dbReference type="ARBA" id="ARBA00004141"/>
    </source>
</evidence>
<protein>
    <submittedName>
        <fullName evidence="6">Energy-coupling factor transporter transmembrane component T</fullName>
    </submittedName>
</protein>
<dbReference type="Pfam" id="PF02361">
    <property type="entry name" value="CbiQ"/>
    <property type="match status" value="1"/>
</dbReference>
<keyword evidence="2 5" id="KW-0812">Transmembrane</keyword>
<keyword evidence="4 5" id="KW-0472">Membrane</keyword>
<gene>
    <name evidence="6" type="ORF">QQX09_02430</name>
</gene>
<feature type="transmembrane region" description="Helical" evidence="5">
    <location>
        <begin position="137"/>
        <end position="157"/>
    </location>
</feature>
<accession>A0ABT8G6E1</accession>